<dbReference type="OrthoDB" id="1705416at2759"/>
<dbReference type="PANTHER" id="PTHR43657:SF1">
    <property type="entry name" value="ALTERED INHERITANCE OF MITOCHONDRIA PROTEIN 24, MITOCHONDRIAL"/>
    <property type="match status" value="1"/>
</dbReference>
<protein>
    <recommendedName>
        <fullName evidence="1">Altered inheritance of mitochondria protein 24, mitochondrial</fullName>
    </recommendedName>
</protein>
<dbReference type="KEGG" id="cthr:CTHT_0051310"/>
<dbReference type="eggNOG" id="ENOG502R2TQ">
    <property type="taxonomic scope" value="Eukaryota"/>
</dbReference>
<keyword evidence="1" id="KW-0496">Mitochondrion</keyword>
<dbReference type="InterPro" id="IPR036983">
    <property type="entry name" value="AIM24_sf"/>
</dbReference>
<organism evidence="4">
    <name type="scientific">Chaetomium thermophilum (strain DSM 1495 / CBS 144.50 / IMI 039719)</name>
    <name type="common">Thermochaetoides thermophila</name>
    <dbReference type="NCBI Taxonomy" id="759272"/>
    <lineage>
        <taxon>Eukaryota</taxon>
        <taxon>Fungi</taxon>
        <taxon>Dikarya</taxon>
        <taxon>Ascomycota</taxon>
        <taxon>Pezizomycotina</taxon>
        <taxon>Sordariomycetes</taxon>
        <taxon>Sordariomycetidae</taxon>
        <taxon>Sordariales</taxon>
        <taxon>Chaetomiaceae</taxon>
        <taxon>Thermochaetoides</taxon>
    </lineage>
</organism>
<accession>G0SDC7</accession>
<dbReference type="EMBL" id="GL988045">
    <property type="protein sequence ID" value="EGS18528.1"/>
    <property type="molecule type" value="Genomic_DNA"/>
</dbReference>
<dbReference type="AlphaFoldDB" id="G0SDC7"/>
<feature type="compositionally biased region" description="Low complexity" evidence="2">
    <location>
        <begin position="177"/>
        <end position="211"/>
    </location>
</feature>
<dbReference type="Pfam" id="PF01987">
    <property type="entry name" value="AIM24"/>
    <property type="match status" value="1"/>
</dbReference>
<evidence type="ECO:0000256" key="1">
    <source>
        <dbReference type="RuleBase" id="RU363045"/>
    </source>
</evidence>
<comment type="subcellular location">
    <subcellularLocation>
        <location evidence="1">Mitochondrion</location>
    </subcellularLocation>
</comment>
<keyword evidence="4" id="KW-1185">Reference proteome</keyword>
<dbReference type="SUPFAM" id="SSF51219">
    <property type="entry name" value="TRAP-like"/>
    <property type="match status" value="1"/>
</dbReference>
<feature type="compositionally biased region" description="Low complexity" evidence="2">
    <location>
        <begin position="77"/>
        <end position="96"/>
    </location>
</feature>
<evidence type="ECO:0000256" key="2">
    <source>
        <dbReference type="SAM" id="MobiDB-lite"/>
    </source>
</evidence>
<dbReference type="Proteomes" id="UP000008066">
    <property type="component" value="Unassembled WGS sequence"/>
</dbReference>
<dbReference type="NCBIfam" id="TIGR00266">
    <property type="entry name" value="TIGR00266 family protein"/>
    <property type="match status" value="1"/>
</dbReference>
<name>G0SDC7_CHATD</name>
<evidence type="ECO:0000313" key="4">
    <source>
        <dbReference type="Proteomes" id="UP000008066"/>
    </source>
</evidence>
<dbReference type="Gene3D" id="3.60.160.10">
    <property type="entry name" value="Mitochondrial biogenesis AIM24"/>
    <property type="match status" value="1"/>
</dbReference>
<feature type="compositionally biased region" description="Pro residues" evidence="2">
    <location>
        <begin position="40"/>
        <end position="52"/>
    </location>
</feature>
<gene>
    <name evidence="3" type="ORF">CTHT_0051310</name>
</gene>
<reference evidence="3 4" key="1">
    <citation type="journal article" date="2011" name="Cell">
        <title>Insight into structure and assembly of the nuclear pore complex by utilizing the genome of a eukaryotic thermophile.</title>
        <authorList>
            <person name="Amlacher S."/>
            <person name="Sarges P."/>
            <person name="Flemming D."/>
            <person name="van Noort V."/>
            <person name="Kunze R."/>
            <person name="Devos D.P."/>
            <person name="Arumugam M."/>
            <person name="Bork P."/>
            <person name="Hurt E."/>
        </authorList>
    </citation>
    <scope>NUCLEOTIDE SEQUENCE [LARGE SCALE GENOMIC DNA]</scope>
    <source>
        <strain evidence="4">DSM 1495 / CBS 144.50 / IMI 039719</strain>
    </source>
</reference>
<dbReference type="GO" id="GO:0005739">
    <property type="term" value="C:mitochondrion"/>
    <property type="evidence" value="ECO:0007669"/>
    <property type="project" value="UniProtKB-SubCell"/>
</dbReference>
<dbReference type="RefSeq" id="XP_006695473.1">
    <property type="nucleotide sequence ID" value="XM_006695410.1"/>
</dbReference>
<dbReference type="GeneID" id="18259169"/>
<comment type="similarity">
    <text evidence="1">Belongs to the AIM24 family.</text>
</comment>
<feature type="compositionally biased region" description="Pro residues" evidence="2">
    <location>
        <begin position="60"/>
        <end position="76"/>
    </location>
</feature>
<feature type="compositionally biased region" description="Pro residues" evidence="2">
    <location>
        <begin position="1"/>
        <end position="10"/>
    </location>
</feature>
<feature type="compositionally biased region" description="Pro residues" evidence="2">
    <location>
        <begin position="150"/>
        <end position="162"/>
    </location>
</feature>
<dbReference type="STRING" id="759272.G0SDC7"/>
<dbReference type="PANTHER" id="PTHR43657">
    <property type="entry name" value="TRYPTOPHAN RNA-BINDING ATTENUATOR PROTEIN-LIKE PROTEIN"/>
    <property type="match status" value="1"/>
</dbReference>
<dbReference type="HOGENOM" id="CLU_040551_1_1_1"/>
<dbReference type="InterPro" id="IPR002838">
    <property type="entry name" value="AIM24"/>
</dbReference>
<proteinExistence type="inferred from homology"/>
<dbReference type="InterPro" id="IPR016031">
    <property type="entry name" value="Trp_RNA-bd_attenuator-like_dom"/>
</dbReference>
<evidence type="ECO:0000313" key="3">
    <source>
        <dbReference type="EMBL" id="EGS18528.1"/>
    </source>
</evidence>
<dbReference type="OMA" id="AMIAMSH"/>
<sequence>MSGYYPPPPGAAGVIPSSSHVCSPDPDPVPAVSSAANKLSPPPQAAPAPTPPANSSTPQQYPPPPQLSQYPPPPQQPQAQYPLLRLSNSTPLLLNRSISLLNTPPPPPPQQSPTQQQQQYPPPPQPQAFQHGALPSHVRTASVATAGSPAPQPPFSPPPAYPGQPNDNSYPDEKKMLQQQEQAQQQAEQQQQQQQQQQAQQAQQPQMQQPAPQLPAPGQVTPAATLPPAQPAATLTQQPQFVGATSTYVDDVGTFNGGSYRISHRDSNTVLTIQLAVGCPINAKPGAMLAMSPSVQLKGHYKITVKKFLAGGDMGTSTFTGPGEVLFAPHMLGDITSLRLNGGNEAWSVSSDAYLASTQYIVKDYKRQGLSKAIFSGEGLWVYKITGTGLVWLTSFGAIIRKDLAEGEQYIVDNGHLVAWNTKYTIERVASGGLISGMAAGEGLVCKFHGPGTVFIQTRNAKSFAAYIQGQQPAA</sequence>
<feature type="region of interest" description="Disordered" evidence="2">
    <location>
        <begin position="1"/>
        <end position="227"/>
    </location>
</feature>